<dbReference type="EMBL" id="JBBGZH010000001">
    <property type="protein sequence ID" value="MEJ5019276.1"/>
    <property type="molecule type" value="Genomic_DNA"/>
</dbReference>
<dbReference type="RefSeq" id="WP_105541786.1">
    <property type="nucleotide sequence ID" value="NZ_JBBGZH010000001.1"/>
</dbReference>
<evidence type="ECO:0008006" key="3">
    <source>
        <dbReference type="Google" id="ProtNLM"/>
    </source>
</evidence>
<gene>
    <name evidence="1" type="ORF">WH297_05925</name>
</gene>
<evidence type="ECO:0000313" key="2">
    <source>
        <dbReference type="Proteomes" id="UP001375812"/>
    </source>
</evidence>
<accession>A0ABU8PAZ7</accession>
<dbReference type="Proteomes" id="UP001375812">
    <property type="component" value="Unassembled WGS sequence"/>
</dbReference>
<evidence type="ECO:0000313" key="1">
    <source>
        <dbReference type="EMBL" id="MEJ5019276.1"/>
    </source>
</evidence>
<name>A0ABU8PAZ7_9HYPH</name>
<sequence length="74" mass="8017">MKSEALQHCLDDIGWTLAILARKLECHVALVEAWLSSEAEIPPKAAAWITALAACHRAAEEGQPVSLKGKHFLA</sequence>
<reference evidence="1 2" key="1">
    <citation type="submission" date="2023-12" db="EMBL/GenBank/DDBJ databases">
        <title>Gut-associated functions are favored during microbiome assembly across C. elegans life.</title>
        <authorList>
            <person name="Zimmermann J."/>
        </authorList>
    </citation>
    <scope>NUCLEOTIDE SEQUENCE [LARGE SCALE GENOMIC DNA]</scope>
    <source>
        <strain evidence="1 2">MYb71</strain>
    </source>
</reference>
<organism evidence="1 2">
    <name type="scientific">Ochrobactrum vermis</name>
    <dbReference type="NCBI Taxonomy" id="1827297"/>
    <lineage>
        <taxon>Bacteria</taxon>
        <taxon>Pseudomonadati</taxon>
        <taxon>Pseudomonadota</taxon>
        <taxon>Alphaproteobacteria</taxon>
        <taxon>Hyphomicrobiales</taxon>
        <taxon>Brucellaceae</taxon>
        <taxon>Brucella/Ochrobactrum group</taxon>
        <taxon>Ochrobactrum</taxon>
    </lineage>
</organism>
<comment type="caution">
    <text evidence="1">The sequence shown here is derived from an EMBL/GenBank/DDBJ whole genome shotgun (WGS) entry which is preliminary data.</text>
</comment>
<proteinExistence type="predicted"/>
<keyword evidence="2" id="KW-1185">Reference proteome</keyword>
<protein>
    <recommendedName>
        <fullName evidence="3">Helix-turn-helix domain-containing protein</fullName>
    </recommendedName>
</protein>